<evidence type="ECO:0000259" key="2">
    <source>
        <dbReference type="Pfam" id="PF24181"/>
    </source>
</evidence>
<gene>
    <name evidence="3" type="ORF">PARMNEM_LOCUS1549</name>
</gene>
<dbReference type="Pfam" id="PF21547">
    <property type="entry name" value="TTI1"/>
    <property type="match status" value="1"/>
</dbReference>
<dbReference type="InterPro" id="IPR057567">
    <property type="entry name" value="TPR_TTI1_C"/>
</dbReference>
<protein>
    <recommendedName>
        <fullName evidence="5">TELO2-interacting protein 1 homolog</fullName>
    </recommendedName>
</protein>
<feature type="domain" description="TTI1 C-terminal TPR" evidence="2">
    <location>
        <begin position="767"/>
        <end position="1046"/>
    </location>
</feature>
<dbReference type="GO" id="GO:0005737">
    <property type="term" value="C:cytoplasm"/>
    <property type="evidence" value="ECO:0007669"/>
    <property type="project" value="TreeGrafter"/>
</dbReference>
<dbReference type="InterPro" id="IPR057566">
    <property type="entry name" value="TPR_TTI1_N"/>
</dbReference>
<sequence length="1095" mass="123284">MNSKIKETFSRMKPICDMVMVCPSPGNVNRFMSIVSELRKEDVQELQQYLLFPFITHIRSTEIKNKHEQQRIVIDAMKVVLEKVTVNSFEMCMKIETGLLSLTFDKNKPGMIAEVPEELKLSIMRCLTVLMLNIDSAVRLKLLKTQVPLLAQTIFISVHIAKLEKLRSLRLAAINNVMAHTATHEQLTDDMCHIRDGNLETLVVDMLSSILPGVLAALQDVAMCKENPGHAVVVAALNATHRILCLTMHDKHLNKKTDVTAEDFASMIALKTKSIDKDVSSKGVKDIARRSPEWYAMAGEKLTLVIKSLVPLSTHENVKIRKELAVLSARILRECNASMQPSIPVVLDILISLAKDEYPEVSEYCASVVNAYFAEASEERRLDTMDCLCENFLTTLTNLPRILNNIDSGRKLAALNLLHGYVRVLSDESRPQRLTTAITSHTALDALCEALRHAAALSTDLTLLATHADRELTAPPPTTTPWRILRHLDTKECEQRLQDICQLLAEAECAELLLDHLLELFQQRECEVAYIMNCFGSAPNSSPTLAKRILDTYLEEDVWYLPLEVCSSETPVTKEETLDVEVYNPRAWMKDSVPGLYEGATETRYTGVSYAEGRRGAAPGCSSVAAAQRSAALCCLLTEGVGALAATLRDRFQPYLLKTLCLVLERVGSRYELLHLAGLKAINDIALACGHSGVVELIATNADYLTSQITNRLKKVWNIQSALEILSVVMEYSDTRILDYLYGIVDDVLVQSCDKFHERDLYAYLQVFLTFITRIRKWFHVEEDSKTTTCNKTENFSVLKGVIEFAKNKEEAERLLSKEEFEEDCGKSVEEMYREDLKKKEEDVLDYDDRVTHESPPLQRHVTVTVSILKRCIHFITSKQRDNAILALKVLSLGLPILKHHENELLPLVHLTWAPLCTKVGAEPAVARAALDLLVTMATLSKDFIRNRAMKDVLPHMYKYLRSSSHDSLLKDRGSTYRLSPAYRLQEAMLAALPCLVVDLRLDEAGLEEAMSCADAYLSRKQPKPLQELAVIFFKHILASNYGAGWYHLRSLCANEDVLEPPAMKYIKLEPVVGTPYRSTDVDYEKNIKLIFDID</sequence>
<proteinExistence type="predicted"/>
<dbReference type="AlphaFoldDB" id="A0AAV1K953"/>
<dbReference type="SUPFAM" id="SSF48371">
    <property type="entry name" value="ARM repeat"/>
    <property type="match status" value="1"/>
</dbReference>
<dbReference type="Pfam" id="PF24176">
    <property type="entry name" value="TPR_TTI1_2nd"/>
    <property type="match status" value="1"/>
</dbReference>
<reference evidence="3 4" key="1">
    <citation type="submission" date="2023-11" db="EMBL/GenBank/DDBJ databases">
        <authorList>
            <person name="Hedman E."/>
            <person name="Englund M."/>
            <person name="Stromberg M."/>
            <person name="Nyberg Akerstrom W."/>
            <person name="Nylinder S."/>
            <person name="Jareborg N."/>
            <person name="Kallberg Y."/>
            <person name="Kronander E."/>
        </authorList>
    </citation>
    <scope>NUCLEOTIDE SEQUENCE [LARGE SCALE GENOMIC DNA]</scope>
</reference>
<dbReference type="Pfam" id="PF24181">
    <property type="entry name" value="TPR_TTI1_C"/>
    <property type="match status" value="1"/>
</dbReference>
<feature type="domain" description="TTI1 N-terminal TPR" evidence="1">
    <location>
        <begin position="9"/>
        <end position="357"/>
    </location>
</feature>
<evidence type="ECO:0000259" key="1">
    <source>
        <dbReference type="Pfam" id="PF24173"/>
    </source>
</evidence>
<dbReference type="InterPro" id="IPR016024">
    <property type="entry name" value="ARM-type_fold"/>
</dbReference>
<accession>A0AAV1K953</accession>
<dbReference type="PANTHER" id="PTHR18460">
    <property type="entry name" value="TEL2 INTERACTING PROTEIN 1 TTI1 FAMILY MEMBER"/>
    <property type="match status" value="1"/>
</dbReference>
<dbReference type="PANTHER" id="PTHR18460:SF3">
    <property type="entry name" value="TELO2-INTERACTING PROTEIN 1 HOMOLOG"/>
    <property type="match status" value="1"/>
</dbReference>
<evidence type="ECO:0008006" key="5">
    <source>
        <dbReference type="Google" id="ProtNLM"/>
    </source>
</evidence>
<dbReference type="Gene3D" id="1.25.10.10">
    <property type="entry name" value="Leucine-rich Repeat Variant"/>
    <property type="match status" value="2"/>
</dbReference>
<keyword evidence="4" id="KW-1185">Reference proteome</keyword>
<organism evidence="3 4">
    <name type="scientific">Parnassius mnemosyne</name>
    <name type="common">clouded apollo</name>
    <dbReference type="NCBI Taxonomy" id="213953"/>
    <lineage>
        <taxon>Eukaryota</taxon>
        <taxon>Metazoa</taxon>
        <taxon>Ecdysozoa</taxon>
        <taxon>Arthropoda</taxon>
        <taxon>Hexapoda</taxon>
        <taxon>Insecta</taxon>
        <taxon>Pterygota</taxon>
        <taxon>Neoptera</taxon>
        <taxon>Endopterygota</taxon>
        <taxon>Lepidoptera</taxon>
        <taxon>Glossata</taxon>
        <taxon>Ditrysia</taxon>
        <taxon>Papilionoidea</taxon>
        <taxon>Papilionidae</taxon>
        <taxon>Parnassiinae</taxon>
        <taxon>Parnassini</taxon>
        <taxon>Parnassius</taxon>
        <taxon>Driopa</taxon>
    </lineage>
</organism>
<name>A0AAV1K953_9NEOP</name>
<dbReference type="InterPro" id="IPR052587">
    <property type="entry name" value="TELO2-interacting_protein_1"/>
</dbReference>
<evidence type="ECO:0000313" key="3">
    <source>
        <dbReference type="EMBL" id="CAK1579636.1"/>
    </source>
</evidence>
<dbReference type="InterPro" id="IPR011989">
    <property type="entry name" value="ARM-like"/>
</dbReference>
<dbReference type="InterPro" id="IPR049362">
    <property type="entry name" value="TTI1_rpt"/>
</dbReference>
<evidence type="ECO:0000313" key="4">
    <source>
        <dbReference type="Proteomes" id="UP001314205"/>
    </source>
</evidence>
<dbReference type="EMBL" id="CAVLGL010000002">
    <property type="protein sequence ID" value="CAK1579636.1"/>
    <property type="molecule type" value="Genomic_DNA"/>
</dbReference>
<dbReference type="Proteomes" id="UP001314205">
    <property type="component" value="Unassembled WGS sequence"/>
</dbReference>
<comment type="caution">
    <text evidence="3">The sequence shown here is derived from an EMBL/GenBank/DDBJ whole genome shotgun (WGS) entry which is preliminary data.</text>
</comment>
<dbReference type="Pfam" id="PF24173">
    <property type="entry name" value="TPR_TTI1_N"/>
    <property type="match status" value="1"/>
</dbReference>